<keyword evidence="2 3" id="KW-0560">Oxidoreductase</keyword>
<dbReference type="EMBL" id="JBHTMB010000133">
    <property type="protein sequence ID" value="MFD1234514.1"/>
    <property type="molecule type" value="Genomic_DNA"/>
</dbReference>
<dbReference type="Gene3D" id="3.40.50.720">
    <property type="entry name" value="NAD(P)-binding Rossmann-like Domain"/>
    <property type="match status" value="1"/>
</dbReference>
<reference evidence="4" key="1">
    <citation type="journal article" date="2019" name="Int. J. Syst. Evol. Microbiol.">
        <title>The Global Catalogue of Microorganisms (GCM) 10K type strain sequencing project: providing services to taxonomists for standard genome sequencing and annotation.</title>
        <authorList>
            <consortium name="The Broad Institute Genomics Platform"/>
            <consortium name="The Broad Institute Genome Sequencing Center for Infectious Disease"/>
            <person name="Wu L."/>
            <person name="Ma J."/>
        </authorList>
    </citation>
    <scope>NUCLEOTIDE SEQUENCE [LARGE SCALE GENOMIC DNA]</scope>
    <source>
        <strain evidence="4">CCUG 49018</strain>
    </source>
</reference>
<dbReference type="InterPro" id="IPR002347">
    <property type="entry name" value="SDR_fam"/>
</dbReference>
<comment type="similarity">
    <text evidence="1">Belongs to the short-chain dehydrogenases/reductases (SDR) family.</text>
</comment>
<dbReference type="InterPro" id="IPR036291">
    <property type="entry name" value="NAD(P)-bd_dom_sf"/>
</dbReference>
<dbReference type="EC" id="1.-.-.-" evidence="3"/>
<dbReference type="InterPro" id="IPR020904">
    <property type="entry name" value="Sc_DH/Rdtase_CS"/>
</dbReference>
<organism evidence="3 4">
    <name type="scientific">Pseudonocardia benzenivorans</name>
    <dbReference type="NCBI Taxonomy" id="228005"/>
    <lineage>
        <taxon>Bacteria</taxon>
        <taxon>Bacillati</taxon>
        <taxon>Actinomycetota</taxon>
        <taxon>Actinomycetes</taxon>
        <taxon>Pseudonocardiales</taxon>
        <taxon>Pseudonocardiaceae</taxon>
        <taxon>Pseudonocardia</taxon>
    </lineage>
</organism>
<evidence type="ECO:0000256" key="1">
    <source>
        <dbReference type="ARBA" id="ARBA00006484"/>
    </source>
</evidence>
<dbReference type="SUPFAM" id="SSF51735">
    <property type="entry name" value="NAD(P)-binding Rossmann-fold domains"/>
    <property type="match status" value="1"/>
</dbReference>
<evidence type="ECO:0000256" key="2">
    <source>
        <dbReference type="ARBA" id="ARBA00023002"/>
    </source>
</evidence>
<dbReference type="RefSeq" id="WP_346090061.1">
    <property type="nucleotide sequence ID" value="NZ_BAABKS010000005.1"/>
</dbReference>
<dbReference type="CDD" id="cd05233">
    <property type="entry name" value="SDR_c"/>
    <property type="match status" value="1"/>
</dbReference>
<name>A0ABW3VKB7_9PSEU</name>
<dbReference type="PRINTS" id="PR00081">
    <property type="entry name" value="GDHRDH"/>
</dbReference>
<comment type="caution">
    <text evidence="3">The sequence shown here is derived from an EMBL/GenBank/DDBJ whole genome shotgun (WGS) entry which is preliminary data.</text>
</comment>
<evidence type="ECO:0000313" key="3">
    <source>
        <dbReference type="EMBL" id="MFD1234514.1"/>
    </source>
</evidence>
<dbReference type="PANTHER" id="PTHR44196:SF2">
    <property type="entry name" value="SHORT-CHAIN DEHYDROGENASE-RELATED"/>
    <property type="match status" value="1"/>
</dbReference>
<sequence length="187" mass="19606">MGATRVGERRDNAGVGQGGAFVDIDVDDEQDVIDLNVTSTVRLAKHVLRDMVSRGEGRVLVTSSIAATMPGTYQAVYNASKSFLRSFAQALGTEIADSGVTVTALMPGPTETEFFHRADMDDTRVGASDKDDPAQVAEQGVEAMLSGRAKIVAGSVGTKAQAATGTVLPDGVKARLHRRMAEPGSAR</sequence>
<dbReference type="Proteomes" id="UP001597182">
    <property type="component" value="Unassembled WGS sequence"/>
</dbReference>
<protein>
    <submittedName>
        <fullName evidence="3">SDR family NAD(P)-dependent oxidoreductase</fullName>
        <ecNumber evidence="3">1.-.-.-</ecNumber>
    </submittedName>
</protein>
<proteinExistence type="inferred from homology"/>
<evidence type="ECO:0000313" key="4">
    <source>
        <dbReference type="Proteomes" id="UP001597182"/>
    </source>
</evidence>
<keyword evidence="4" id="KW-1185">Reference proteome</keyword>
<dbReference type="GO" id="GO:0016491">
    <property type="term" value="F:oxidoreductase activity"/>
    <property type="evidence" value="ECO:0007669"/>
    <property type="project" value="UniProtKB-KW"/>
</dbReference>
<dbReference type="PANTHER" id="PTHR44196">
    <property type="entry name" value="DEHYDROGENASE/REDUCTASE SDR FAMILY MEMBER 7B"/>
    <property type="match status" value="1"/>
</dbReference>
<dbReference type="Pfam" id="PF00106">
    <property type="entry name" value="adh_short"/>
    <property type="match status" value="1"/>
</dbReference>
<dbReference type="PROSITE" id="PS00061">
    <property type="entry name" value="ADH_SHORT"/>
    <property type="match status" value="1"/>
</dbReference>
<accession>A0ABW3VKB7</accession>
<gene>
    <name evidence="3" type="ORF">ACFQ34_14590</name>
</gene>